<name>X0V9K2_9ZZZZ</name>
<comment type="caution">
    <text evidence="1">The sequence shown here is derived from an EMBL/GenBank/DDBJ whole genome shotgun (WGS) entry which is preliminary data.</text>
</comment>
<proteinExistence type="predicted"/>
<dbReference type="InterPro" id="IPR027417">
    <property type="entry name" value="P-loop_NTPase"/>
</dbReference>
<accession>X0V9K2</accession>
<organism evidence="1">
    <name type="scientific">marine sediment metagenome</name>
    <dbReference type="NCBI Taxonomy" id="412755"/>
    <lineage>
        <taxon>unclassified sequences</taxon>
        <taxon>metagenomes</taxon>
        <taxon>ecological metagenomes</taxon>
    </lineage>
</organism>
<dbReference type="AlphaFoldDB" id="X0V9K2"/>
<reference evidence="1" key="1">
    <citation type="journal article" date="2014" name="Front. Microbiol.">
        <title>High frequency of phylogenetically diverse reductive dehalogenase-homologous genes in deep subseafloor sedimentary metagenomes.</title>
        <authorList>
            <person name="Kawai M."/>
            <person name="Futagami T."/>
            <person name="Toyoda A."/>
            <person name="Takaki Y."/>
            <person name="Nishi S."/>
            <person name="Hori S."/>
            <person name="Arai W."/>
            <person name="Tsubouchi T."/>
            <person name="Morono Y."/>
            <person name="Uchiyama I."/>
            <person name="Ito T."/>
            <person name="Fujiyama A."/>
            <person name="Inagaki F."/>
            <person name="Takami H."/>
        </authorList>
    </citation>
    <scope>NUCLEOTIDE SEQUENCE</scope>
    <source>
        <strain evidence="1">Expedition CK06-06</strain>
    </source>
</reference>
<sequence length="105" mass="11426">PIHPIQTGKPVIPVLNKSDLPTAISDKNTTFDATNMVPISAKTGEGIDELTDRIQTVLGVSNFDPTLPVCFTQRQELLLERLAAPKPAAQAKKLIKELLWGPDNI</sequence>
<feature type="non-terminal residue" evidence="1">
    <location>
        <position position="1"/>
    </location>
</feature>
<evidence type="ECO:0000313" key="1">
    <source>
        <dbReference type="EMBL" id="GAF97310.1"/>
    </source>
</evidence>
<protein>
    <recommendedName>
        <fullName evidence="2">G domain-containing protein</fullName>
    </recommendedName>
</protein>
<evidence type="ECO:0008006" key="2">
    <source>
        <dbReference type="Google" id="ProtNLM"/>
    </source>
</evidence>
<dbReference type="EMBL" id="BARS01013493">
    <property type="protein sequence ID" value="GAF97310.1"/>
    <property type="molecule type" value="Genomic_DNA"/>
</dbReference>
<dbReference type="Gene3D" id="3.40.50.300">
    <property type="entry name" value="P-loop containing nucleotide triphosphate hydrolases"/>
    <property type="match status" value="1"/>
</dbReference>
<gene>
    <name evidence="1" type="ORF">S01H1_23394</name>
</gene>
<dbReference type="SUPFAM" id="SSF52540">
    <property type="entry name" value="P-loop containing nucleoside triphosphate hydrolases"/>
    <property type="match status" value="1"/>
</dbReference>